<evidence type="ECO:0000313" key="1">
    <source>
        <dbReference type="EMBL" id="KAH3862203.1"/>
    </source>
</evidence>
<organism evidence="1 2">
    <name type="scientific">Dreissena polymorpha</name>
    <name type="common">Zebra mussel</name>
    <name type="synonym">Mytilus polymorpha</name>
    <dbReference type="NCBI Taxonomy" id="45954"/>
    <lineage>
        <taxon>Eukaryota</taxon>
        <taxon>Metazoa</taxon>
        <taxon>Spiralia</taxon>
        <taxon>Lophotrochozoa</taxon>
        <taxon>Mollusca</taxon>
        <taxon>Bivalvia</taxon>
        <taxon>Autobranchia</taxon>
        <taxon>Heteroconchia</taxon>
        <taxon>Euheterodonta</taxon>
        <taxon>Imparidentia</taxon>
        <taxon>Neoheterodontei</taxon>
        <taxon>Myida</taxon>
        <taxon>Dreissenoidea</taxon>
        <taxon>Dreissenidae</taxon>
        <taxon>Dreissena</taxon>
    </lineage>
</organism>
<protein>
    <submittedName>
        <fullName evidence="1">Uncharacterized protein</fullName>
    </submittedName>
</protein>
<gene>
    <name evidence="1" type="ORF">DPMN_025169</name>
</gene>
<name>A0A9D4LR45_DREPO</name>
<dbReference type="Proteomes" id="UP000828390">
    <property type="component" value="Unassembled WGS sequence"/>
</dbReference>
<sequence>MQTTWCMAKKRRKHDENKMSVVTNLSKKTLTDAQISLLSKELKFIPTRKTIDKGKLLTDLSAWERRMRL</sequence>
<comment type="caution">
    <text evidence="1">The sequence shown here is derived from an EMBL/GenBank/DDBJ whole genome shotgun (WGS) entry which is preliminary data.</text>
</comment>
<dbReference type="AlphaFoldDB" id="A0A9D4LR45"/>
<reference evidence="1" key="2">
    <citation type="submission" date="2020-11" db="EMBL/GenBank/DDBJ databases">
        <authorList>
            <person name="McCartney M.A."/>
            <person name="Auch B."/>
            <person name="Kono T."/>
            <person name="Mallez S."/>
            <person name="Becker A."/>
            <person name="Gohl D.M."/>
            <person name="Silverstein K.A.T."/>
            <person name="Koren S."/>
            <person name="Bechman K.B."/>
            <person name="Herman A."/>
            <person name="Abrahante J.E."/>
            <person name="Garbe J."/>
        </authorList>
    </citation>
    <scope>NUCLEOTIDE SEQUENCE</scope>
    <source>
        <strain evidence="1">Duluth1</strain>
        <tissue evidence="1">Whole animal</tissue>
    </source>
</reference>
<keyword evidence="2" id="KW-1185">Reference proteome</keyword>
<reference evidence="1" key="1">
    <citation type="journal article" date="2019" name="bioRxiv">
        <title>The Genome of the Zebra Mussel, Dreissena polymorpha: A Resource for Invasive Species Research.</title>
        <authorList>
            <person name="McCartney M.A."/>
            <person name="Auch B."/>
            <person name="Kono T."/>
            <person name="Mallez S."/>
            <person name="Zhang Y."/>
            <person name="Obille A."/>
            <person name="Becker A."/>
            <person name="Abrahante J.E."/>
            <person name="Garbe J."/>
            <person name="Badalamenti J.P."/>
            <person name="Herman A."/>
            <person name="Mangelson H."/>
            <person name="Liachko I."/>
            <person name="Sullivan S."/>
            <person name="Sone E.D."/>
            <person name="Koren S."/>
            <person name="Silverstein K.A.T."/>
            <person name="Beckman K.B."/>
            <person name="Gohl D.M."/>
        </authorList>
    </citation>
    <scope>NUCLEOTIDE SEQUENCE</scope>
    <source>
        <strain evidence="1">Duluth1</strain>
        <tissue evidence="1">Whole animal</tissue>
    </source>
</reference>
<dbReference type="EMBL" id="JAIWYP010000002">
    <property type="protein sequence ID" value="KAH3862203.1"/>
    <property type="molecule type" value="Genomic_DNA"/>
</dbReference>
<proteinExistence type="predicted"/>
<accession>A0A9D4LR45</accession>
<evidence type="ECO:0000313" key="2">
    <source>
        <dbReference type="Proteomes" id="UP000828390"/>
    </source>
</evidence>